<sequence length="136" mass="14342">MTKELLRVLVAALAAAALVPLLFLALDQFGEWQSIGGDDLVFAYSLAGPFALAVCILLAWPAYRFAPRASSAAGRLLFTTAICLIGPVLILYPLVGEFPWKGGLAGGASAIIFVLTFRFADRRSAGPDLDRSSPSG</sequence>
<name>A0A839YZ82_9SPHN</name>
<protein>
    <submittedName>
        <fullName evidence="2">Uncharacterized protein</fullName>
    </submittedName>
</protein>
<dbReference type="Proteomes" id="UP000578569">
    <property type="component" value="Unassembled WGS sequence"/>
</dbReference>
<comment type="caution">
    <text evidence="2">The sequence shown here is derived from an EMBL/GenBank/DDBJ whole genome shotgun (WGS) entry which is preliminary data.</text>
</comment>
<evidence type="ECO:0000313" key="2">
    <source>
        <dbReference type="EMBL" id="MBB3764296.1"/>
    </source>
</evidence>
<organism evidence="2 3">
    <name type="scientific">Sphingomicrobium lutaoense</name>
    <dbReference type="NCBI Taxonomy" id="515949"/>
    <lineage>
        <taxon>Bacteria</taxon>
        <taxon>Pseudomonadati</taxon>
        <taxon>Pseudomonadota</taxon>
        <taxon>Alphaproteobacteria</taxon>
        <taxon>Sphingomonadales</taxon>
        <taxon>Sphingomonadaceae</taxon>
        <taxon>Sphingomicrobium</taxon>
    </lineage>
</organism>
<feature type="transmembrane region" description="Helical" evidence="1">
    <location>
        <begin position="41"/>
        <end position="60"/>
    </location>
</feature>
<evidence type="ECO:0000256" key="1">
    <source>
        <dbReference type="SAM" id="Phobius"/>
    </source>
</evidence>
<feature type="transmembrane region" description="Helical" evidence="1">
    <location>
        <begin position="72"/>
        <end position="92"/>
    </location>
</feature>
<dbReference type="AlphaFoldDB" id="A0A839YZ82"/>
<keyword evidence="1" id="KW-0472">Membrane</keyword>
<dbReference type="RefSeq" id="WP_183933570.1">
    <property type="nucleotide sequence ID" value="NZ_JACICF010000001.1"/>
</dbReference>
<keyword evidence="3" id="KW-1185">Reference proteome</keyword>
<feature type="transmembrane region" description="Helical" evidence="1">
    <location>
        <begin position="98"/>
        <end position="117"/>
    </location>
</feature>
<reference evidence="2 3" key="1">
    <citation type="submission" date="2020-08" db="EMBL/GenBank/DDBJ databases">
        <title>Genomic Encyclopedia of Type Strains, Phase IV (KMG-IV): sequencing the most valuable type-strain genomes for metagenomic binning, comparative biology and taxonomic classification.</title>
        <authorList>
            <person name="Goeker M."/>
        </authorList>
    </citation>
    <scope>NUCLEOTIDE SEQUENCE [LARGE SCALE GENOMIC DNA]</scope>
    <source>
        <strain evidence="2 3">DSM 24194</strain>
    </source>
</reference>
<accession>A0A839YZ82</accession>
<evidence type="ECO:0000313" key="3">
    <source>
        <dbReference type="Proteomes" id="UP000578569"/>
    </source>
</evidence>
<proteinExistence type="predicted"/>
<gene>
    <name evidence="2" type="ORF">FHS50_001319</name>
</gene>
<keyword evidence="1" id="KW-0812">Transmembrane</keyword>
<dbReference type="EMBL" id="JACICF010000001">
    <property type="protein sequence ID" value="MBB3764296.1"/>
    <property type="molecule type" value="Genomic_DNA"/>
</dbReference>
<keyword evidence="1" id="KW-1133">Transmembrane helix</keyword>